<accession>A0A4Y7RU43</accession>
<dbReference type="Gene3D" id="6.20.120.50">
    <property type="match status" value="1"/>
</dbReference>
<evidence type="ECO:0000313" key="1">
    <source>
        <dbReference type="EMBL" id="TEB11777.1"/>
    </source>
</evidence>
<dbReference type="InterPro" id="IPR021377">
    <property type="entry name" value="DUF3006"/>
</dbReference>
<reference evidence="1 2" key="1">
    <citation type="journal article" date="2018" name="Environ. Microbiol.">
        <title>Novel energy conservation strategies and behaviour of Pelotomaculum schinkii driving syntrophic propionate catabolism.</title>
        <authorList>
            <person name="Hidalgo-Ahumada C.A.P."/>
            <person name="Nobu M.K."/>
            <person name="Narihiro T."/>
            <person name="Tamaki H."/>
            <person name="Liu W.T."/>
            <person name="Kamagata Y."/>
            <person name="Stams A.J.M."/>
            <person name="Imachi H."/>
            <person name="Sousa D.Z."/>
        </authorList>
    </citation>
    <scope>NUCLEOTIDE SEQUENCE [LARGE SCALE GENOMIC DNA]</scope>
    <source>
        <strain evidence="1 2">MGP</strain>
    </source>
</reference>
<dbReference type="AlphaFoldDB" id="A0A4Y7RU43"/>
<evidence type="ECO:0000313" key="2">
    <source>
        <dbReference type="Proteomes" id="UP000297597"/>
    </source>
</evidence>
<keyword evidence="2" id="KW-1185">Reference proteome</keyword>
<dbReference type="Pfam" id="PF11213">
    <property type="entry name" value="DUF3006"/>
    <property type="match status" value="1"/>
</dbReference>
<gene>
    <name evidence="1" type="ORF">Pmgp_01355</name>
</gene>
<proteinExistence type="predicted"/>
<sequence length="66" mass="7633">MLVIDRFEGDWVIVEANRIIFKLPRELLPPEAMEGDVIRLNVRVDPVATARLKNKTDSLARKLFKD</sequence>
<dbReference type="RefSeq" id="WP_134213221.1">
    <property type="nucleotide sequence ID" value="NZ_QFFZ01000011.1"/>
</dbReference>
<name>A0A4Y7RU43_9FIRM</name>
<protein>
    <recommendedName>
        <fullName evidence="3">DUF3006 domain-containing protein</fullName>
    </recommendedName>
</protein>
<dbReference type="Proteomes" id="UP000297597">
    <property type="component" value="Unassembled WGS sequence"/>
</dbReference>
<dbReference type="OrthoDB" id="164847at2"/>
<dbReference type="EMBL" id="QFFZ01000011">
    <property type="protein sequence ID" value="TEB11777.1"/>
    <property type="molecule type" value="Genomic_DNA"/>
</dbReference>
<comment type="caution">
    <text evidence="1">The sequence shown here is derived from an EMBL/GenBank/DDBJ whole genome shotgun (WGS) entry which is preliminary data.</text>
</comment>
<evidence type="ECO:0008006" key="3">
    <source>
        <dbReference type="Google" id="ProtNLM"/>
    </source>
</evidence>
<organism evidence="1 2">
    <name type="scientific">Pelotomaculum propionicicum</name>
    <dbReference type="NCBI Taxonomy" id="258475"/>
    <lineage>
        <taxon>Bacteria</taxon>
        <taxon>Bacillati</taxon>
        <taxon>Bacillota</taxon>
        <taxon>Clostridia</taxon>
        <taxon>Eubacteriales</taxon>
        <taxon>Desulfotomaculaceae</taxon>
        <taxon>Pelotomaculum</taxon>
    </lineage>
</organism>